<keyword evidence="2" id="KW-1185">Reference proteome</keyword>
<dbReference type="EMBL" id="JH994008">
    <property type="protein sequence ID" value="ELQ74924.1"/>
    <property type="molecule type" value="Genomic_DNA"/>
</dbReference>
<proteinExistence type="predicted"/>
<protein>
    <submittedName>
        <fullName evidence="1">Uncharacterized protein</fullName>
    </submittedName>
</protein>
<gene>
    <name evidence="1" type="ORF">THOM_2170</name>
</gene>
<organism evidence="1 2">
    <name type="scientific">Trachipleistophora hominis</name>
    <name type="common">Microsporidian parasite</name>
    <dbReference type="NCBI Taxonomy" id="72359"/>
    <lineage>
        <taxon>Eukaryota</taxon>
        <taxon>Fungi</taxon>
        <taxon>Fungi incertae sedis</taxon>
        <taxon>Microsporidia</taxon>
        <taxon>Pleistophoridae</taxon>
        <taxon>Trachipleistophora</taxon>
    </lineage>
</organism>
<dbReference type="HOGENOM" id="CLU_1099153_0_0_1"/>
<sequence>MLTLILAALSQPINLSIFIEKEESPSTTHTYKLAVDDLLARYNHTLIVHGTSVRVQRLLSFAQYTNIKMFGALELLAGSDKIDERKEEIRRVLPGENVIILVSTRLDGDLDKYSVYGICGSVVFVNINTVGNDVLYGIFLGVVRLLGAVLGAPNMVMNEEQYGDSFVDLSSLDTGKAYDGSLYTKSSIRANLDHVFTRNLTGRDLLKELKECECKYRDCKEWSVDVQMNGVEDVDELIRKFREFVGQGIAKKW</sequence>
<name>L7JU24_TRAHO</name>
<dbReference type="VEuPathDB" id="MicrosporidiaDB:THOM_2170"/>
<evidence type="ECO:0000313" key="2">
    <source>
        <dbReference type="Proteomes" id="UP000011185"/>
    </source>
</evidence>
<dbReference type="OrthoDB" id="10425898at2759"/>
<dbReference type="Proteomes" id="UP000011185">
    <property type="component" value="Unassembled WGS sequence"/>
</dbReference>
<accession>L7JU24</accession>
<dbReference type="InParanoid" id="L7JU24"/>
<evidence type="ECO:0000313" key="1">
    <source>
        <dbReference type="EMBL" id="ELQ74924.1"/>
    </source>
</evidence>
<dbReference type="AlphaFoldDB" id="L7JU24"/>
<reference evidence="1 2" key="1">
    <citation type="journal article" date="2012" name="PLoS Pathog.">
        <title>The genome of the obligate intracellular parasite Trachipleistophora hominis: new insights into microsporidian genome dynamics and reductive evolution.</title>
        <authorList>
            <person name="Heinz E."/>
            <person name="Williams T.A."/>
            <person name="Nakjang S."/>
            <person name="Noel C.J."/>
            <person name="Swan D.C."/>
            <person name="Goldberg A.V."/>
            <person name="Harris S.R."/>
            <person name="Weinmaier T."/>
            <person name="Markert S."/>
            <person name="Becher D."/>
            <person name="Bernhardt J."/>
            <person name="Dagan T."/>
            <person name="Hacker C."/>
            <person name="Lucocq J.M."/>
            <person name="Schweder T."/>
            <person name="Rattei T."/>
            <person name="Hall N."/>
            <person name="Hirt R.P."/>
            <person name="Embley T.M."/>
        </authorList>
    </citation>
    <scope>NUCLEOTIDE SEQUENCE [LARGE SCALE GENOMIC DNA]</scope>
</reference>